<dbReference type="EMBL" id="CAADRP010001707">
    <property type="protein sequence ID" value="VFU49495.1"/>
    <property type="molecule type" value="Genomic_DNA"/>
</dbReference>
<organism evidence="2">
    <name type="scientific">Salix viminalis</name>
    <name type="common">Common osier</name>
    <name type="synonym">Basket willow</name>
    <dbReference type="NCBI Taxonomy" id="40686"/>
    <lineage>
        <taxon>Eukaryota</taxon>
        <taxon>Viridiplantae</taxon>
        <taxon>Streptophyta</taxon>
        <taxon>Embryophyta</taxon>
        <taxon>Tracheophyta</taxon>
        <taxon>Spermatophyta</taxon>
        <taxon>Magnoliopsida</taxon>
        <taxon>eudicotyledons</taxon>
        <taxon>Gunneridae</taxon>
        <taxon>Pentapetalae</taxon>
        <taxon>rosids</taxon>
        <taxon>fabids</taxon>
        <taxon>Malpighiales</taxon>
        <taxon>Salicaceae</taxon>
        <taxon>Saliceae</taxon>
        <taxon>Salix</taxon>
    </lineage>
</organism>
<protein>
    <submittedName>
        <fullName evidence="2">Uncharacterized protein</fullName>
    </submittedName>
</protein>
<evidence type="ECO:0000256" key="1">
    <source>
        <dbReference type="SAM" id="MobiDB-lite"/>
    </source>
</evidence>
<feature type="region of interest" description="Disordered" evidence="1">
    <location>
        <begin position="1"/>
        <end position="44"/>
    </location>
</feature>
<gene>
    <name evidence="2" type="ORF">SVIM_LOCUS326210</name>
</gene>
<name>A0A6N2M690_SALVM</name>
<reference evidence="2" key="1">
    <citation type="submission" date="2019-03" db="EMBL/GenBank/DDBJ databases">
        <authorList>
            <person name="Mank J."/>
            <person name="Almeida P."/>
        </authorList>
    </citation>
    <scope>NUCLEOTIDE SEQUENCE</scope>
    <source>
        <strain evidence="2">78183</strain>
    </source>
</reference>
<sequence length="116" mass="12579">MKGSEKSSSTPPATIKTSNSNVLKPQKPLFRPAQDDTKPPLKDPVSNLSLSIACAHTENHSLEQILRSDLSRAHLIKAVTGHVRGRDKSRQSQLHLSAHLFSQVSRVKGSSDATSC</sequence>
<dbReference type="AlphaFoldDB" id="A0A6N2M690"/>
<accession>A0A6N2M690</accession>
<proteinExistence type="predicted"/>
<feature type="compositionally biased region" description="Polar residues" evidence="1">
    <location>
        <begin position="1"/>
        <end position="23"/>
    </location>
</feature>
<evidence type="ECO:0000313" key="2">
    <source>
        <dbReference type="EMBL" id="VFU49495.1"/>
    </source>
</evidence>